<dbReference type="AlphaFoldDB" id="A0A381W767"/>
<protein>
    <recommendedName>
        <fullName evidence="1">EthD domain-containing protein</fullName>
    </recommendedName>
</protein>
<name>A0A381W767_9ZZZZ</name>
<dbReference type="SUPFAM" id="SSF54909">
    <property type="entry name" value="Dimeric alpha+beta barrel"/>
    <property type="match status" value="1"/>
</dbReference>
<sequence length="113" mass="13615">MPMKRRPGMSIDEFRDYYESSHRLIGEKYLKGYATKYMRRFVDPLPDRQGELYDPEYDVILEIWYPDEATFKACGAHLSRPDIAREIREDEEKLFDMRYMRSYLVNEVESDLG</sequence>
<proteinExistence type="predicted"/>
<dbReference type="Pfam" id="PF07110">
    <property type="entry name" value="EthD"/>
    <property type="match status" value="1"/>
</dbReference>
<dbReference type="EMBL" id="UINC01010919">
    <property type="protein sequence ID" value="SVA48389.1"/>
    <property type="molecule type" value="Genomic_DNA"/>
</dbReference>
<gene>
    <name evidence="2" type="ORF">METZ01_LOCUS101243</name>
</gene>
<evidence type="ECO:0000313" key="2">
    <source>
        <dbReference type="EMBL" id="SVA48389.1"/>
    </source>
</evidence>
<evidence type="ECO:0000259" key="1">
    <source>
        <dbReference type="Pfam" id="PF07110"/>
    </source>
</evidence>
<dbReference type="InterPro" id="IPR011008">
    <property type="entry name" value="Dimeric_a/b-barrel"/>
</dbReference>
<reference evidence="2" key="1">
    <citation type="submission" date="2018-05" db="EMBL/GenBank/DDBJ databases">
        <authorList>
            <person name="Lanie J.A."/>
            <person name="Ng W.-L."/>
            <person name="Kazmierczak K.M."/>
            <person name="Andrzejewski T.M."/>
            <person name="Davidsen T.M."/>
            <person name="Wayne K.J."/>
            <person name="Tettelin H."/>
            <person name="Glass J.I."/>
            <person name="Rusch D."/>
            <person name="Podicherti R."/>
            <person name="Tsui H.-C.T."/>
            <person name="Winkler M.E."/>
        </authorList>
    </citation>
    <scope>NUCLEOTIDE SEQUENCE</scope>
</reference>
<accession>A0A381W767</accession>
<dbReference type="InterPro" id="IPR009799">
    <property type="entry name" value="EthD_dom"/>
</dbReference>
<feature type="domain" description="EthD" evidence="1">
    <location>
        <begin position="6"/>
        <end position="97"/>
    </location>
</feature>
<dbReference type="GO" id="GO:0016491">
    <property type="term" value="F:oxidoreductase activity"/>
    <property type="evidence" value="ECO:0007669"/>
    <property type="project" value="InterPro"/>
</dbReference>
<organism evidence="2">
    <name type="scientific">marine metagenome</name>
    <dbReference type="NCBI Taxonomy" id="408172"/>
    <lineage>
        <taxon>unclassified sequences</taxon>
        <taxon>metagenomes</taxon>
        <taxon>ecological metagenomes</taxon>
    </lineage>
</organism>
<dbReference type="Gene3D" id="3.30.70.100">
    <property type="match status" value="1"/>
</dbReference>